<comment type="caution">
    <text evidence="2">The sequence shown here is derived from an EMBL/GenBank/DDBJ whole genome shotgun (WGS) entry which is preliminary data.</text>
</comment>
<evidence type="ECO:0000313" key="2">
    <source>
        <dbReference type="EMBL" id="OMO83020.1"/>
    </source>
</evidence>
<dbReference type="EMBL" id="AWUE01018045">
    <property type="protein sequence ID" value="OMO83020.1"/>
    <property type="molecule type" value="Genomic_DNA"/>
</dbReference>
<evidence type="ECO:0000256" key="1">
    <source>
        <dbReference type="SAM" id="MobiDB-lite"/>
    </source>
</evidence>
<accession>A0A1R3IKD1</accession>
<reference evidence="3" key="1">
    <citation type="submission" date="2013-09" db="EMBL/GenBank/DDBJ databases">
        <title>Corchorus olitorius genome sequencing.</title>
        <authorList>
            <person name="Alam M."/>
            <person name="Haque M.S."/>
            <person name="Islam M.S."/>
            <person name="Emdad E.M."/>
            <person name="Islam M.M."/>
            <person name="Ahmed B."/>
            <person name="Halim A."/>
            <person name="Hossen Q.M.M."/>
            <person name="Hossain M.Z."/>
            <person name="Ahmed R."/>
            <person name="Khan M.M."/>
            <person name="Islam R."/>
            <person name="Rashid M.M."/>
            <person name="Khan S.A."/>
            <person name="Rahman M.S."/>
            <person name="Alam M."/>
            <person name="Yahiya A.S."/>
            <person name="Khan M.S."/>
            <person name="Azam M.S."/>
            <person name="Haque T."/>
            <person name="Lashkar M.Z.H."/>
            <person name="Akhand A.I."/>
            <person name="Morshed G."/>
            <person name="Roy S."/>
            <person name="Uddin K.S."/>
            <person name="Rabeya T."/>
            <person name="Hossain A.S."/>
            <person name="Chowdhury A."/>
            <person name="Snigdha A.R."/>
            <person name="Mortoza M.S."/>
            <person name="Matin S.A."/>
            <person name="Hoque S.M.E."/>
            <person name="Islam M.K."/>
            <person name="Roy D.K."/>
            <person name="Haider R."/>
            <person name="Moosa M.M."/>
            <person name="Elias S.M."/>
            <person name="Hasan A.M."/>
            <person name="Jahan S."/>
            <person name="Shafiuddin M."/>
            <person name="Mahmood N."/>
            <person name="Shommy N.S."/>
        </authorList>
    </citation>
    <scope>NUCLEOTIDE SEQUENCE [LARGE SCALE GENOMIC DNA]</scope>
    <source>
        <strain evidence="3">cv. O-4</strain>
    </source>
</reference>
<feature type="compositionally biased region" description="Basic and acidic residues" evidence="1">
    <location>
        <begin position="315"/>
        <end position="327"/>
    </location>
</feature>
<evidence type="ECO:0000313" key="3">
    <source>
        <dbReference type="Proteomes" id="UP000187203"/>
    </source>
</evidence>
<feature type="region of interest" description="Disordered" evidence="1">
    <location>
        <begin position="301"/>
        <end position="327"/>
    </location>
</feature>
<proteinExistence type="predicted"/>
<dbReference type="AlphaFoldDB" id="A0A1R3IKD1"/>
<organism evidence="2 3">
    <name type="scientific">Corchorus olitorius</name>
    <dbReference type="NCBI Taxonomy" id="93759"/>
    <lineage>
        <taxon>Eukaryota</taxon>
        <taxon>Viridiplantae</taxon>
        <taxon>Streptophyta</taxon>
        <taxon>Embryophyta</taxon>
        <taxon>Tracheophyta</taxon>
        <taxon>Spermatophyta</taxon>
        <taxon>Magnoliopsida</taxon>
        <taxon>eudicotyledons</taxon>
        <taxon>Gunneridae</taxon>
        <taxon>Pentapetalae</taxon>
        <taxon>rosids</taxon>
        <taxon>malvids</taxon>
        <taxon>Malvales</taxon>
        <taxon>Malvaceae</taxon>
        <taxon>Grewioideae</taxon>
        <taxon>Apeibeae</taxon>
        <taxon>Corchorus</taxon>
    </lineage>
</organism>
<sequence length="327" mass="36014">MIPEDSPHTKEILMPKGIFLRIRMDDSHTAKLRDNNGEVDHLELINDASIEVESDEVDCLSEKLEVQVQIPEEDMKWLGRSAIVLLHNSAATKNFVFVFNKDEPKLLVRHLTNVTVLITIDEEQNLEEAISRIKISFSTVVVGKVLENGNYGGKVALLVTPTALDIPLGNDKAIEEGLRIGAGVNDLSLDVVPESIEILGSAKEVDERQLMATNDALMGEGLNFTKLTTVNRELENEISVGDNNKEMDEPGSGDSFALVIRLDQVTHWSLRSSVPSENGPSSEIRRILGLSSLLMKIEETGWPEPDGLKGLNAKSVKEGKEKNVKMG</sequence>
<protein>
    <submittedName>
        <fullName evidence="2">Uncharacterized protein</fullName>
    </submittedName>
</protein>
<keyword evidence="3" id="KW-1185">Reference proteome</keyword>
<gene>
    <name evidence="2" type="ORF">COLO4_22744</name>
</gene>
<name>A0A1R3IKD1_9ROSI</name>
<dbReference type="Proteomes" id="UP000187203">
    <property type="component" value="Unassembled WGS sequence"/>
</dbReference>